<dbReference type="GO" id="GO:0003676">
    <property type="term" value="F:nucleic acid binding"/>
    <property type="evidence" value="ECO:0007669"/>
    <property type="project" value="InterPro"/>
</dbReference>
<dbReference type="AlphaFoldDB" id="A0AAV9HKE2"/>
<dbReference type="Proteomes" id="UP001321749">
    <property type="component" value="Unassembled WGS sequence"/>
</dbReference>
<feature type="region of interest" description="Disordered" evidence="1">
    <location>
        <begin position="570"/>
        <end position="596"/>
    </location>
</feature>
<dbReference type="GO" id="GO:0005634">
    <property type="term" value="C:nucleus"/>
    <property type="evidence" value="ECO:0007669"/>
    <property type="project" value="TreeGrafter"/>
</dbReference>
<dbReference type="EMBL" id="MU865014">
    <property type="protein sequence ID" value="KAK4460351.1"/>
    <property type="molecule type" value="Genomic_DNA"/>
</dbReference>
<sequence>MEHADLDEFQREEDAQFLRNLIALSGGDPTSFQGFDPSSWRDIGVTEDGWDNVVHDPSTNVDSDDETGGLVPTAHNLKNTTRHYDDWDRPYKLNKAHALAADVPDVLKSAAELEKEGLAWGETGLAVGDAAHEDDLFAPWKLVSQYCDMFVGKKNGERAAPYFTLEGLHQNRIWDLFYLHQPTKLGPDNGPVLFVPTYQFEHLLDVVNAKLEINLTIPPGKNSDKFKLRFGAGNGPRPRFLGRSDTAGRFSSLLHEGIPSPNPEDDLENVSHYGRDALLDILQMIEKASPKPKKSEKNRYKRTIAHREWGRAVKRTQRYLGLREKNGEYVAGGNQPTMLDLDQPMAAKPEGSVLFVCIDIEAYEFNQDLITEVGIAVLDATRLSGIAPGENGKAWHSLIEARHIRVKENAWAVNSKWVQGCADKFDFGNTEFMKQSDIASFVEETIDHATMSPSGLNSEPRPVVLVFHESAADIKYLQTIGYNAFAASNVIDVIDSKEMHQYILRSNNSCSLERVLGYLDIPYRYLHNAGNDAVYTLRAMLGLAVKKRIMSLESAVSGRTKGHVTVAELREKEGWSSGGEDTDGGNPKGLAGIRSS</sequence>
<dbReference type="InterPro" id="IPR012337">
    <property type="entry name" value="RNaseH-like_sf"/>
</dbReference>
<feature type="domain" description="Gfd2/YDR514C-like C-terminal" evidence="2">
    <location>
        <begin position="355"/>
        <end position="542"/>
    </location>
</feature>
<accession>A0AAV9HKE2</accession>
<evidence type="ECO:0000259" key="2">
    <source>
        <dbReference type="Pfam" id="PF21762"/>
    </source>
</evidence>
<dbReference type="InterPro" id="IPR036397">
    <property type="entry name" value="RNaseH_sf"/>
</dbReference>
<organism evidence="3 4">
    <name type="scientific">Cladorrhinum samala</name>
    <dbReference type="NCBI Taxonomy" id="585594"/>
    <lineage>
        <taxon>Eukaryota</taxon>
        <taxon>Fungi</taxon>
        <taxon>Dikarya</taxon>
        <taxon>Ascomycota</taxon>
        <taxon>Pezizomycotina</taxon>
        <taxon>Sordariomycetes</taxon>
        <taxon>Sordariomycetidae</taxon>
        <taxon>Sordariales</taxon>
        <taxon>Podosporaceae</taxon>
        <taxon>Cladorrhinum</taxon>
    </lineage>
</organism>
<reference evidence="3" key="2">
    <citation type="submission" date="2023-06" db="EMBL/GenBank/DDBJ databases">
        <authorList>
            <consortium name="Lawrence Berkeley National Laboratory"/>
            <person name="Mondo S.J."/>
            <person name="Hensen N."/>
            <person name="Bonometti L."/>
            <person name="Westerberg I."/>
            <person name="Brannstrom I.O."/>
            <person name="Guillou S."/>
            <person name="Cros-Aarteil S."/>
            <person name="Calhoun S."/>
            <person name="Haridas S."/>
            <person name="Kuo A."/>
            <person name="Pangilinan J."/>
            <person name="Riley R."/>
            <person name="Labutti K."/>
            <person name="Andreopoulos B."/>
            <person name="Lipzen A."/>
            <person name="Chen C."/>
            <person name="Yanf M."/>
            <person name="Daum C."/>
            <person name="Ng V."/>
            <person name="Clum A."/>
            <person name="Steindorff A."/>
            <person name="Ohm R."/>
            <person name="Martin F."/>
            <person name="Silar P."/>
            <person name="Natvig D."/>
            <person name="Lalanne C."/>
            <person name="Gautier V."/>
            <person name="Ament-Velasquez S.L."/>
            <person name="Kruys A."/>
            <person name="Hutchinson M.I."/>
            <person name="Powell A.J."/>
            <person name="Barry K."/>
            <person name="Miller A.N."/>
            <person name="Grigoriev I.V."/>
            <person name="Debuchy R."/>
            <person name="Gladieux P."/>
            <person name="Thoren M.H."/>
            <person name="Johannesson H."/>
        </authorList>
    </citation>
    <scope>NUCLEOTIDE SEQUENCE</scope>
    <source>
        <strain evidence="3">PSN324</strain>
    </source>
</reference>
<proteinExistence type="predicted"/>
<comment type="caution">
    <text evidence="3">The sequence shown here is derived from an EMBL/GenBank/DDBJ whole genome shotgun (WGS) entry which is preliminary data.</text>
</comment>
<dbReference type="SUPFAM" id="SSF53098">
    <property type="entry name" value="Ribonuclease H-like"/>
    <property type="match status" value="1"/>
</dbReference>
<keyword evidence="4" id="KW-1185">Reference proteome</keyword>
<dbReference type="PANTHER" id="PTHR28083:SF1">
    <property type="entry name" value="GOOD FOR FULL DBP5 ACTIVITY PROTEIN 2"/>
    <property type="match status" value="1"/>
</dbReference>
<name>A0AAV9HKE2_9PEZI</name>
<reference evidence="3" key="1">
    <citation type="journal article" date="2023" name="Mol. Phylogenet. Evol.">
        <title>Genome-scale phylogeny and comparative genomics of the fungal order Sordariales.</title>
        <authorList>
            <person name="Hensen N."/>
            <person name="Bonometti L."/>
            <person name="Westerberg I."/>
            <person name="Brannstrom I.O."/>
            <person name="Guillou S."/>
            <person name="Cros-Aarteil S."/>
            <person name="Calhoun S."/>
            <person name="Haridas S."/>
            <person name="Kuo A."/>
            <person name="Mondo S."/>
            <person name="Pangilinan J."/>
            <person name="Riley R."/>
            <person name="LaButti K."/>
            <person name="Andreopoulos B."/>
            <person name="Lipzen A."/>
            <person name="Chen C."/>
            <person name="Yan M."/>
            <person name="Daum C."/>
            <person name="Ng V."/>
            <person name="Clum A."/>
            <person name="Steindorff A."/>
            <person name="Ohm R.A."/>
            <person name="Martin F."/>
            <person name="Silar P."/>
            <person name="Natvig D.O."/>
            <person name="Lalanne C."/>
            <person name="Gautier V."/>
            <person name="Ament-Velasquez S.L."/>
            <person name="Kruys A."/>
            <person name="Hutchinson M.I."/>
            <person name="Powell A.J."/>
            <person name="Barry K."/>
            <person name="Miller A.N."/>
            <person name="Grigoriev I.V."/>
            <person name="Debuchy R."/>
            <person name="Gladieux P."/>
            <person name="Hiltunen Thoren M."/>
            <person name="Johannesson H."/>
        </authorList>
    </citation>
    <scope>NUCLEOTIDE SEQUENCE</scope>
    <source>
        <strain evidence="3">PSN324</strain>
    </source>
</reference>
<dbReference type="InterPro" id="IPR040151">
    <property type="entry name" value="Gfd2/YDR514C-like"/>
</dbReference>
<dbReference type="PANTHER" id="PTHR28083">
    <property type="entry name" value="GOOD FOR FULL DBP5 ACTIVITY PROTEIN 2"/>
    <property type="match status" value="1"/>
</dbReference>
<evidence type="ECO:0000313" key="3">
    <source>
        <dbReference type="EMBL" id="KAK4460351.1"/>
    </source>
</evidence>
<dbReference type="Pfam" id="PF21762">
    <property type="entry name" value="DEDDh_C"/>
    <property type="match status" value="1"/>
</dbReference>
<protein>
    <submittedName>
        <fullName evidence="3">Good for full DBP5 activity protein 2</fullName>
    </submittedName>
</protein>
<dbReference type="InterPro" id="IPR048519">
    <property type="entry name" value="Gfd2/YDR514C-like_C"/>
</dbReference>
<evidence type="ECO:0000313" key="4">
    <source>
        <dbReference type="Proteomes" id="UP001321749"/>
    </source>
</evidence>
<evidence type="ECO:0000256" key="1">
    <source>
        <dbReference type="SAM" id="MobiDB-lite"/>
    </source>
</evidence>
<gene>
    <name evidence="3" type="ORF">QBC42DRAFT_272588</name>
</gene>
<dbReference type="Gene3D" id="3.30.420.10">
    <property type="entry name" value="Ribonuclease H-like superfamily/Ribonuclease H"/>
    <property type="match status" value="1"/>
</dbReference>